<keyword evidence="8" id="KW-0448">Lipopolysaccharide biosynthesis</keyword>
<keyword evidence="8" id="KW-0472">Membrane</keyword>
<evidence type="ECO:0000256" key="5">
    <source>
        <dbReference type="ARBA" id="ARBA00031445"/>
    </source>
</evidence>
<evidence type="ECO:0000256" key="7">
    <source>
        <dbReference type="PIRSR" id="PIRSR639901-1"/>
    </source>
</evidence>
<sequence>MVFKPFKLLFCTYKLLLLRLLYRLFVWVYPKAAWLLSFYNPKARLWIAGRKQQFRKLAMIFHTNQKPVVWMHCSSLGEFEQGKPILEKVKQQFPQYFILVSFFSPSGYEIRKNDPVADHVCYLPMDRPYNAVRFLNIVQPSLVFFVKYEFWHYYLDEIKQRNIPLLLVSGVFRNDQPFFKWYGNFHRNMLQKFSHLFLQNTFSADLLQQIEMKTDFSVAGDTRFDRVLQIAGRFEEIAPITSFCGDHPVIVAGSTWTEDDEALDHFANTYADIRFIIAPHDIDEDRLKECEQLYERSIRYSVWAAQPEAGQNKNVLIMDNMGMLSKLYHYATIAYIGGGFGDDGIHNALEAAVFYKPVVFGPVYDKYQEAIDLVDAGAGFSIEDALELEEQLKALLSDQTLLKESGTIGGNYVRDKAGATKKILDYIHAKRLLTN</sequence>
<dbReference type="GO" id="GO:0005886">
    <property type="term" value="C:plasma membrane"/>
    <property type="evidence" value="ECO:0007669"/>
    <property type="project" value="UniProtKB-SubCell"/>
</dbReference>
<name>A0A4R6IU22_9BACT</name>
<gene>
    <name evidence="10" type="ORF">BC659_2926</name>
</gene>
<evidence type="ECO:0000256" key="4">
    <source>
        <dbReference type="ARBA" id="ARBA00022679"/>
    </source>
</evidence>
<dbReference type="GO" id="GO:0043842">
    <property type="term" value="F:Kdo transferase activity"/>
    <property type="evidence" value="ECO:0007669"/>
    <property type="project" value="UniProtKB-EC"/>
</dbReference>
<dbReference type="Gene3D" id="3.40.50.11720">
    <property type="entry name" value="3-Deoxy-D-manno-octulosonic-acid transferase, N-terminal domain"/>
    <property type="match status" value="1"/>
</dbReference>
<dbReference type="GO" id="GO:0009245">
    <property type="term" value="P:lipid A biosynthetic process"/>
    <property type="evidence" value="ECO:0007669"/>
    <property type="project" value="TreeGrafter"/>
</dbReference>
<keyword evidence="8" id="KW-1003">Cell membrane</keyword>
<comment type="catalytic activity">
    <reaction evidence="6 8">
        <text>lipid IVA (E. coli) + CMP-3-deoxy-beta-D-manno-octulosonate = alpha-Kdo-(2-&gt;6)-lipid IVA (E. coli) + CMP + H(+)</text>
        <dbReference type="Rhea" id="RHEA:28066"/>
        <dbReference type="ChEBI" id="CHEBI:15378"/>
        <dbReference type="ChEBI" id="CHEBI:58603"/>
        <dbReference type="ChEBI" id="CHEBI:60364"/>
        <dbReference type="ChEBI" id="CHEBI:60377"/>
        <dbReference type="ChEBI" id="CHEBI:85987"/>
        <dbReference type="EC" id="2.4.99.12"/>
    </reaction>
</comment>
<dbReference type="InterPro" id="IPR038107">
    <property type="entry name" value="Glycos_transf_N_sf"/>
</dbReference>
<dbReference type="PANTHER" id="PTHR42755:SF1">
    <property type="entry name" value="3-DEOXY-D-MANNO-OCTULOSONIC ACID TRANSFERASE, MITOCHONDRIAL-RELATED"/>
    <property type="match status" value="1"/>
</dbReference>
<accession>A0A4R6IU22</accession>
<dbReference type="PANTHER" id="PTHR42755">
    <property type="entry name" value="3-DEOXY-MANNO-OCTULOSONATE CYTIDYLYLTRANSFERASE"/>
    <property type="match status" value="1"/>
</dbReference>
<feature type="domain" description="3-deoxy-D-manno-octulosonic-acid transferase N-terminal" evidence="9">
    <location>
        <begin position="57"/>
        <end position="225"/>
    </location>
</feature>
<evidence type="ECO:0000256" key="2">
    <source>
        <dbReference type="ARBA" id="ARBA00012621"/>
    </source>
</evidence>
<dbReference type="OrthoDB" id="9789797at2"/>
<evidence type="ECO:0000256" key="3">
    <source>
        <dbReference type="ARBA" id="ARBA00019077"/>
    </source>
</evidence>
<dbReference type="EC" id="2.4.99.12" evidence="2 8"/>
<comment type="caution">
    <text evidence="10">The sequence shown here is derived from an EMBL/GenBank/DDBJ whole genome shotgun (WGS) entry which is preliminary data.</text>
</comment>
<dbReference type="AlphaFoldDB" id="A0A4R6IU22"/>
<proteinExistence type="inferred from homology"/>
<reference evidence="10 11" key="1">
    <citation type="submission" date="2019-03" db="EMBL/GenBank/DDBJ databases">
        <title>Genomic Encyclopedia of Archaeal and Bacterial Type Strains, Phase II (KMG-II): from individual species to whole genera.</title>
        <authorList>
            <person name="Goeker M."/>
        </authorList>
    </citation>
    <scope>NUCLEOTIDE SEQUENCE [LARGE SCALE GENOMIC DNA]</scope>
    <source>
        <strain evidence="10 11">DSM 28323</strain>
    </source>
</reference>
<evidence type="ECO:0000313" key="10">
    <source>
        <dbReference type="EMBL" id="TDO25385.1"/>
    </source>
</evidence>
<evidence type="ECO:0000256" key="1">
    <source>
        <dbReference type="ARBA" id="ARBA00004713"/>
    </source>
</evidence>
<evidence type="ECO:0000256" key="8">
    <source>
        <dbReference type="RuleBase" id="RU365103"/>
    </source>
</evidence>
<organism evidence="10 11">
    <name type="scientific">Sediminibacterium goheungense</name>
    <dbReference type="NCBI Taxonomy" id="1086393"/>
    <lineage>
        <taxon>Bacteria</taxon>
        <taxon>Pseudomonadati</taxon>
        <taxon>Bacteroidota</taxon>
        <taxon>Chitinophagia</taxon>
        <taxon>Chitinophagales</taxon>
        <taxon>Chitinophagaceae</taxon>
        <taxon>Sediminibacterium</taxon>
    </lineage>
</organism>
<keyword evidence="11" id="KW-1185">Reference proteome</keyword>
<dbReference type="Proteomes" id="UP000295741">
    <property type="component" value="Unassembled WGS sequence"/>
</dbReference>
<evidence type="ECO:0000256" key="6">
    <source>
        <dbReference type="ARBA" id="ARBA00049183"/>
    </source>
</evidence>
<dbReference type="EMBL" id="SNWP01000013">
    <property type="protein sequence ID" value="TDO25385.1"/>
    <property type="molecule type" value="Genomic_DNA"/>
</dbReference>
<dbReference type="Pfam" id="PF04413">
    <property type="entry name" value="Glycos_transf_N"/>
    <property type="match status" value="1"/>
</dbReference>
<comment type="function">
    <text evidence="8">Involved in lipopolysaccharide (LPS) biosynthesis. Catalyzes the transfer of 3-deoxy-D-manno-octulosonate (Kdo) residue(s) from CMP-Kdo to lipid IV(A), the tetraacyldisaccharide-1,4'-bisphosphate precursor of lipid A.</text>
</comment>
<dbReference type="UniPathway" id="UPA00958"/>
<dbReference type="Gene3D" id="3.40.50.2000">
    <property type="entry name" value="Glycogen Phosphorylase B"/>
    <property type="match status" value="1"/>
</dbReference>
<comment type="similarity">
    <text evidence="8">Belongs to the glycosyltransferase group 1 family.</text>
</comment>
<feature type="active site" description="Proton acceptor" evidence="7">
    <location>
        <position position="78"/>
    </location>
</feature>
<dbReference type="GO" id="GO:0009244">
    <property type="term" value="P:lipopolysaccharide core region biosynthetic process"/>
    <property type="evidence" value="ECO:0007669"/>
    <property type="project" value="UniProtKB-UniRule"/>
</dbReference>
<dbReference type="InterPro" id="IPR039901">
    <property type="entry name" value="Kdotransferase"/>
</dbReference>
<dbReference type="InterPro" id="IPR007507">
    <property type="entry name" value="Glycos_transf_N"/>
</dbReference>
<protein>
    <recommendedName>
        <fullName evidence="3 8">3-deoxy-D-manno-octulosonic acid transferase</fullName>
        <shortName evidence="8">Kdo transferase</shortName>
        <ecNumber evidence="2 8">2.4.99.12</ecNumber>
    </recommendedName>
    <alternativeName>
        <fullName evidence="5 8">Lipid IV(A) 3-deoxy-D-manno-octulosonic acid transferase</fullName>
    </alternativeName>
</protein>
<keyword evidence="4 8" id="KW-0808">Transferase</keyword>
<evidence type="ECO:0000259" key="9">
    <source>
        <dbReference type="Pfam" id="PF04413"/>
    </source>
</evidence>
<comment type="subcellular location">
    <subcellularLocation>
        <location evidence="8">Cell membrane</location>
    </subcellularLocation>
</comment>
<comment type="pathway">
    <text evidence="1 8">Bacterial outer membrane biogenesis; LPS core biosynthesis.</text>
</comment>
<dbReference type="SUPFAM" id="SSF53756">
    <property type="entry name" value="UDP-Glycosyltransferase/glycogen phosphorylase"/>
    <property type="match status" value="1"/>
</dbReference>
<evidence type="ECO:0000313" key="11">
    <source>
        <dbReference type="Proteomes" id="UP000295741"/>
    </source>
</evidence>